<evidence type="ECO:0000313" key="3">
    <source>
        <dbReference type="Proteomes" id="UP000324222"/>
    </source>
</evidence>
<keyword evidence="3" id="KW-1185">Reference proteome</keyword>
<dbReference type="AlphaFoldDB" id="A0A5B7D7G1"/>
<reference evidence="2 3" key="1">
    <citation type="submission" date="2019-05" db="EMBL/GenBank/DDBJ databases">
        <title>Another draft genome of Portunus trituberculatus and its Hox gene families provides insights of decapod evolution.</title>
        <authorList>
            <person name="Jeong J.-H."/>
            <person name="Song I."/>
            <person name="Kim S."/>
            <person name="Choi T."/>
            <person name="Kim D."/>
            <person name="Ryu S."/>
            <person name="Kim W."/>
        </authorList>
    </citation>
    <scope>NUCLEOTIDE SEQUENCE [LARGE SCALE GENOMIC DNA]</scope>
    <source>
        <tissue evidence="2">Muscle</tissue>
    </source>
</reference>
<dbReference type="EMBL" id="VSRR010000568">
    <property type="protein sequence ID" value="MPC17205.1"/>
    <property type="molecule type" value="Genomic_DNA"/>
</dbReference>
<sequence length="102" mass="10795">MFKSLSEQAGPRVASQGSGRQAARVASPSACCLLPAAGLKYNHDDHNARGADCTRLTYIAVGEDLVERGLPGGALMWTIHTSLHCTSHLASTRDDMARMGAK</sequence>
<name>A0A5B7D7G1_PORTR</name>
<organism evidence="2 3">
    <name type="scientific">Portunus trituberculatus</name>
    <name type="common">Swimming crab</name>
    <name type="synonym">Neptunus trituberculatus</name>
    <dbReference type="NCBI Taxonomy" id="210409"/>
    <lineage>
        <taxon>Eukaryota</taxon>
        <taxon>Metazoa</taxon>
        <taxon>Ecdysozoa</taxon>
        <taxon>Arthropoda</taxon>
        <taxon>Crustacea</taxon>
        <taxon>Multicrustacea</taxon>
        <taxon>Malacostraca</taxon>
        <taxon>Eumalacostraca</taxon>
        <taxon>Eucarida</taxon>
        <taxon>Decapoda</taxon>
        <taxon>Pleocyemata</taxon>
        <taxon>Brachyura</taxon>
        <taxon>Eubrachyura</taxon>
        <taxon>Portunoidea</taxon>
        <taxon>Portunidae</taxon>
        <taxon>Portuninae</taxon>
        <taxon>Portunus</taxon>
    </lineage>
</organism>
<protein>
    <submittedName>
        <fullName evidence="2">Uncharacterized protein</fullName>
    </submittedName>
</protein>
<proteinExistence type="predicted"/>
<accession>A0A5B7D7G1</accession>
<evidence type="ECO:0000313" key="2">
    <source>
        <dbReference type="EMBL" id="MPC17205.1"/>
    </source>
</evidence>
<comment type="caution">
    <text evidence="2">The sequence shown here is derived from an EMBL/GenBank/DDBJ whole genome shotgun (WGS) entry which is preliminary data.</text>
</comment>
<gene>
    <name evidence="2" type="ORF">E2C01_010054</name>
</gene>
<evidence type="ECO:0000256" key="1">
    <source>
        <dbReference type="SAM" id="MobiDB-lite"/>
    </source>
</evidence>
<feature type="region of interest" description="Disordered" evidence="1">
    <location>
        <begin position="1"/>
        <end position="22"/>
    </location>
</feature>
<dbReference type="Proteomes" id="UP000324222">
    <property type="component" value="Unassembled WGS sequence"/>
</dbReference>